<gene>
    <name evidence="9" type="ORF">Q7X28_02400</name>
</gene>
<dbReference type="RefSeq" id="WP_305110168.1">
    <property type="nucleotide sequence ID" value="NZ_JAUTIX010000001.1"/>
</dbReference>
<dbReference type="PANTHER" id="PTHR33406:SF11">
    <property type="entry name" value="MEMBRANE PROTEIN SCO6666-RELATED"/>
    <property type="match status" value="1"/>
</dbReference>
<proteinExistence type="inferred from homology"/>
<feature type="transmembrane region" description="Helical" evidence="7">
    <location>
        <begin position="207"/>
        <end position="227"/>
    </location>
</feature>
<dbReference type="PROSITE" id="PS50156">
    <property type="entry name" value="SSD"/>
    <property type="match status" value="1"/>
</dbReference>
<feature type="transmembrane region" description="Helical" evidence="7">
    <location>
        <begin position="320"/>
        <end position="345"/>
    </location>
</feature>
<keyword evidence="10" id="KW-1185">Reference proteome</keyword>
<keyword evidence="3" id="KW-1003">Cell membrane</keyword>
<comment type="similarity">
    <text evidence="2">Belongs to the resistance-nodulation-cell division (RND) (TC 2.A.6) family. MmpL subfamily.</text>
</comment>
<evidence type="ECO:0000313" key="9">
    <source>
        <dbReference type="EMBL" id="MDP0396768.1"/>
    </source>
</evidence>
<feature type="transmembrane region" description="Helical" evidence="7">
    <location>
        <begin position="233"/>
        <end position="257"/>
    </location>
</feature>
<evidence type="ECO:0000256" key="2">
    <source>
        <dbReference type="ARBA" id="ARBA00010157"/>
    </source>
</evidence>
<protein>
    <submittedName>
        <fullName evidence="9">MMPL family transporter</fullName>
    </submittedName>
</protein>
<feature type="transmembrane region" description="Helical" evidence="7">
    <location>
        <begin position="293"/>
        <end position="314"/>
    </location>
</feature>
<keyword evidence="5 7" id="KW-1133">Transmembrane helix</keyword>
<evidence type="ECO:0000256" key="7">
    <source>
        <dbReference type="SAM" id="Phobius"/>
    </source>
</evidence>
<dbReference type="EMBL" id="JAUTIX010000001">
    <property type="protein sequence ID" value="MDP0396768.1"/>
    <property type="molecule type" value="Genomic_DNA"/>
</dbReference>
<evidence type="ECO:0000256" key="6">
    <source>
        <dbReference type="ARBA" id="ARBA00023136"/>
    </source>
</evidence>
<feature type="domain" description="SSD" evidence="8">
    <location>
        <begin position="210"/>
        <end position="343"/>
    </location>
</feature>
<evidence type="ECO:0000256" key="3">
    <source>
        <dbReference type="ARBA" id="ARBA00022475"/>
    </source>
</evidence>
<keyword evidence="6 7" id="KW-0472">Membrane</keyword>
<feature type="transmembrane region" description="Helical" evidence="7">
    <location>
        <begin position="599"/>
        <end position="620"/>
    </location>
</feature>
<evidence type="ECO:0000256" key="1">
    <source>
        <dbReference type="ARBA" id="ARBA00004651"/>
    </source>
</evidence>
<organism evidence="9 10">
    <name type="scientific">Tsukamurella strandjordii</name>
    <dbReference type="NCBI Taxonomy" id="147577"/>
    <lineage>
        <taxon>Bacteria</taxon>
        <taxon>Bacillati</taxon>
        <taxon>Actinomycetota</taxon>
        <taxon>Actinomycetes</taxon>
        <taxon>Mycobacteriales</taxon>
        <taxon>Tsukamurellaceae</taxon>
        <taxon>Tsukamurella</taxon>
    </lineage>
</organism>
<dbReference type="Gene3D" id="1.20.1640.10">
    <property type="entry name" value="Multidrug efflux transporter AcrB transmembrane domain"/>
    <property type="match status" value="2"/>
</dbReference>
<dbReference type="InterPro" id="IPR050545">
    <property type="entry name" value="Mycobact_MmpL"/>
</dbReference>
<accession>A0AA90N844</accession>
<comment type="caution">
    <text evidence="9">The sequence shown here is derived from an EMBL/GenBank/DDBJ whole genome shotgun (WGS) entry which is preliminary data.</text>
</comment>
<evidence type="ECO:0000256" key="5">
    <source>
        <dbReference type="ARBA" id="ARBA00022989"/>
    </source>
</evidence>
<feature type="transmembrane region" description="Helical" evidence="7">
    <location>
        <begin position="378"/>
        <end position="403"/>
    </location>
</feature>
<evidence type="ECO:0000313" key="10">
    <source>
        <dbReference type="Proteomes" id="UP001178281"/>
    </source>
</evidence>
<dbReference type="GO" id="GO:0005886">
    <property type="term" value="C:plasma membrane"/>
    <property type="evidence" value="ECO:0007669"/>
    <property type="project" value="UniProtKB-SubCell"/>
</dbReference>
<comment type="subcellular location">
    <subcellularLocation>
        <location evidence="1">Cell membrane</location>
        <topology evidence="1">Multi-pass membrane protein</topology>
    </subcellularLocation>
</comment>
<sequence>MIDAVTRFVAHRARLVLVLAIVILAGLGLAGAGVADRLQAGGYVDPQAEAMRTYDRMSGDFHRGGLPLVLAVAVPEGQTLTDGAAAGPATAHARAVIDTLRSDDRVESVVDGFSTPTPMLLSEDKRTALIVASIAGGESKAPKNSKEIVDSLPAPPDSVTVTAGGQGYSYNQINEQSSRDLLIAEAVAIPITFLVLVWVFGGLIAAAIPVLIGIAAIIATTGILRAFTDFTDVSIFALNLTTAMGLALAIDYTLLVLSRYREEVIAGRLRGDDPDTLRAQALRRTMNTAGRTVIFSAVIVGLSLAAMAIFPMYFLRSFAYAGVAVVLFAALATLILTPAILTVLGDRVDALRIGRTRTEPDPQASLFYRITRLVLSRAIPVGVALTALLVLLGTPFLSIHFGFPDDRVLPTSASSHQVGDTIRSDFAEDAAGQVTVVLTTPVDDGAVSDYATRLSRVEATGAVVAPTGTYLRGDRVAEGDPTARAANGTTLFTVSSRLDPLSADASDQLDRLHEVPAPTEASFGGSAQLNRDSVQSILDTLPTVLLVIAATTFILLFLLTGSVILPLKALVMNVISLAAVFGALVAIFQWGWIGGLGTTVTGAIIANMPVLMFCIAFGLSMDYEVFLLSRIKEFWDHSPVQDRDANDEAVAMGIARTGRVVTAAALLMAIVFAAIGFAGVSFMKMFGVGMMIAVLLDATIIRMLLVPAFMRVAGTWNWWAPAPLRRLHDRIGLRES</sequence>
<dbReference type="PANTHER" id="PTHR33406">
    <property type="entry name" value="MEMBRANE PROTEIN MJ1562-RELATED"/>
    <property type="match status" value="1"/>
</dbReference>
<reference evidence="9" key="1">
    <citation type="submission" date="2023-08" db="EMBL/GenBank/DDBJ databases">
        <title>The draft genome of Tsukamurella strandjordii strain 050030.</title>
        <authorList>
            <person name="Zhao F."/>
            <person name="Feng Y."/>
            <person name="Zong Z."/>
        </authorList>
    </citation>
    <scope>NUCLEOTIDE SEQUENCE</scope>
    <source>
        <strain evidence="9">050030</strain>
    </source>
</reference>
<evidence type="ECO:0000259" key="8">
    <source>
        <dbReference type="PROSITE" id="PS50156"/>
    </source>
</evidence>
<feature type="transmembrane region" description="Helical" evidence="7">
    <location>
        <begin position="574"/>
        <end position="593"/>
    </location>
</feature>
<feature type="transmembrane region" description="Helical" evidence="7">
    <location>
        <begin position="181"/>
        <end position="200"/>
    </location>
</feature>
<dbReference type="SUPFAM" id="SSF82866">
    <property type="entry name" value="Multidrug efflux transporter AcrB transmembrane domain"/>
    <property type="match status" value="2"/>
</dbReference>
<dbReference type="Pfam" id="PF03176">
    <property type="entry name" value="MMPL"/>
    <property type="match status" value="2"/>
</dbReference>
<keyword evidence="4 7" id="KW-0812">Transmembrane</keyword>
<name>A0AA90N844_9ACTN</name>
<dbReference type="AlphaFoldDB" id="A0AA90N844"/>
<feature type="transmembrane region" description="Helical" evidence="7">
    <location>
        <begin position="544"/>
        <end position="567"/>
    </location>
</feature>
<dbReference type="Proteomes" id="UP001178281">
    <property type="component" value="Unassembled WGS sequence"/>
</dbReference>
<dbReference type="InterPro" id="IPR000731">
    <property type="entry name" value="SSD"/>
</dbReference>
<dbReference type="InterPro" id="IPR004869">
    <property type="entry name" value="MMPL_dom"/>
</dbReference>
<evidence type="ECO:0000256" key="4">
    <source>
        <dbReference type="ARBA" id="ARBA00022692"/>
    </source>
</evidence>
<feature type="transmembrane region" description="Helical" evidence="7">
    <location>
        <begin position="660"/>
        <end position="680"/>
    </location>
</feature>